<dbReference type="InterPro" id="IPR035901">
    <property type="entry name" value="GIY-YIG_endonuc_sf"/>
</dbReference>
<accession>A0A239FJ04</accession>
<evidence type="ECO:0000313" key="4">
    <source>
        <dbReference type="Proteomes" id="UP000198393"/>
    </source>
</evidence>
<dbReference type="SUPFAM" id="SSF82771">
    <property type="entry name" value="GIY-YIG endonuclease"/>
    <property type="match status" value="1"/>
</dbReference>
<name>A0A239FJ04_EKHLU</name>
<reference evidence="3 4" key="1">
    <citation type="submission" date="2017-06" db="EMBL/GenBank/DDBJ databases">
        <authorList>
            <person name="Kim H.J."/>
            <person name="Triplett B.A."/>
        </authorList>
    </citation>
    <scope>NUCLEOTIDE SEQUENCE [LARGE SCALE GENOMIC DNA]</scope>
    <source>
        <strain evidence="3 4">DSM 19307</strain>
    </source>
</reference>
<dbReference type="CDD" id="cd10448">
    <property type="entry name" value="GIY-YIG_unchar_3"/>
    <property type="match status" value="1"/>
</dbReference>
<evidence type="ECO:0000313" key="3">
    <source>
        <dbReference type="EMBL" id="SNS56889.1"/>
    </source>
</evidence>
<dbReference type="AlphaFoldDB" id="A0A239FJ04"/>
<dbReference type="RefSeq" id="WP_089355447.1">
    <property type="nucleotide sequence ID" value="NZ_FZPD01000001.1"/>
</dbReference>
<evidence type="ECO:0000259" key="2">
    <source>
        <dbReference type="PROSITE" id="PS50164"/>
    </source>
</evidence>
<dbReference type="EMBL" id="FZPD01000001">
    <property type="protein sequence ID" value="SNS56889.1"/>
    <property type="molecule type" value="Genomic_DNA"/>
</dbReference>
<dbReference type="InterPro" id="IPR000305">
    <property type="entry name" value="GIY-YIG_endonuc"/>
</dbReference>
<dbReference type="PANTHER" id="PTHR34477:SF5">
    <property type="entry name" value="BSL5627 PROTEIN"/>
    <property type="match status" value="1"/>
</dbReference>
<dbReference type="OrthoDB" id="1495241at2"/>
<dbReference type="Proteomes" id="UP000198393">
    <property type="component" value="Unassembled WGS sequence"/>
</dbReference>
<dbReference type="PROSITE" id="PS50164">
    <property type="entry name" value="GIY_YIG"/>
    <property type="match status" value="1"/>
</dbReference>
<comment type="similarity">
    <text evidence="1">Belongs to the UPF0213 family.</text>
</comment>
<dbReference type="Pfam" id="PF01541">
    <property type="entry name" value="GIY-YIG"/>
    <property type="match status" value="1"/>
</dbReference>
<organism evidence="3 4">
    <name type="scientific">Ekhidna lutea</name>
    <dbReference type="NCBI Taxonomy" id="447679"/>
    <lineage>
        <taxon>Bacteria</taxon>
        <taxon>Pseudomonadati</taxon>
        <taxon>Bacteroidota</taxon>
        <taxon>Cytophagia</taxon>
        <taxon>Cytophagales</taxon>
        <taxon>Reichenbachiellaceae</taxon>
        <taxon>Ekhidna</taxon>
    </lineage>
</organism>
<keyword evidence="3" id="KW-0255">Endonuclease</keyword>
<dbReference type="Gene3D" id="3.40.1440.10">
    <property type="entry name" value="GIY-YIG endonuclease"/>
    <property type="match status" value="1"/>
</dbReference>
<protein>
    <submittedName>
        <fullName evidence="3">Putative endonuclease</fullName>
    </submittedName>
</protein>
<keyword evidence="3" id="KW-0378">Hydrolase</keyword>
<feature type="domain" description="GIY-YIG" evidence="2">
    <location>
        <begin position="4"/>
        <end position="82"/>
    </location>
</feature>
<evidence type="ECO:0000256" key="1">
    <source>
        <dbReference type="ARBA" id="ARBA00007435"/>
    </source>
</evidence>
<gene>
    <name evidence="3" type="ORF">SAMN05421640_0696</name>
</gene>
<keyword evidence="4" id="KW-1185">Reference proteome</keyword>
<sequence length="104" mass="12717">MKSHNYFVYITTNPARSVIYVGMTNDLPTRLLQHYENRGNSKTWAGKYYCYNLVWYERHQFVANAIDREHEIKKWRREKKNKLIESINPNWKFLNKEIGAWDYL</sequence>
<keyword evidence="3" id="KW-0540">Nuclease</keyword>
<dbReference type="InterPro" id="IPR050190">
    <property type="entry name" value="UPF0213_domain"/>
</dbReference>
<dbReference type="SMART" id="SM00465">
    <property type="entry name" value="GIYc"/>
    <property type="match status" value="1"/>
</dbReference>
<proteinExistence type="inferred from homology"/>
<dbReference type="GO" id="GO:0004519">
    <property type="term" value="F:endonuclease activity"/>
    <property type="evidence" value="ECO:0007669"/>
    <property type="project" value="UniProtKB-KW"/>
</dbReference>
<dbReference type="PANTHER" id="PTHR34477">
    <property type="entry name" value="UPF0213 PROTEIN YHBQ"/>
    <property type="match status" value="1"/>
</dbReference>